<comment type="caution">
    <text evidence="7">The sequence shown here is derived from an EMBL/GenBank/DDBJ whole genome shotgun (WGS) entry which is preliminary data.</text>
</comment>
<sequence>MRSPRTLLALPLLAAAVALTLSGCTGAAASSPSSSGGTIQVVASTNVYGDIAQTVGGSAVQVTSIIANESQDPHDFEASAADQLTVKNAQLLIENGGGYDPFLDQLVQATGSTAPMITAATLSPEYPADGNTAEHKDDADHAHDHLEGFNEHVFYDPAVMKTVAAKIATELGALDPSQAATFTANAQAFGTQMDTIEQSIATIAAAHAGAGVFVTEPLPLYLTDTAGLDNVTPVAFSEAVEGGQDVPPATLLQALALISDGSAKVVIVNAQAAGAETTQVEDAAKAANVPVLKFSEILPAGQTYAQWMQQNVTQLADALGK</sequence>
<dbReference type="RefSeq" id="WP_045247033.1">
    <property type="nucleotide sequence ID" value="NZ_JYIY01000068.1"/>
</dbReference>
<reference evidence="7 8" key="1">
    <citation type="submission" date="2015-02" db="EMBL/GenBank/DDBJ databases">
        <title>Draft genome sequences of ten Microbacterium spp. with emphasis on heavy metal contaminated environments.</title>
        <authorList>
            <person name="Corretto E."/>
        </authorList>
    </citation>
    <scope>NUCLEOTIDE SEQUENCE [LARGE SCALE GENOMIC DNA]</scope>
    <source>
        <strain evidence="7 8">DSM 18659</strain>
    </source>
</reference>
<reference evidence="6 9" key="2">
    <citation type="journal article" date="2018" name="Nat. Biotechnol.">
        <title>A standardized bacterial taxonomy based on genome phylogeny substantially revises the tree of life.</title>
        <authorList>
            <person name="Parks D.H."/>
            <person name="Chuvochina M."/>
            <person name="Waite D.W."/>
            <person name="Rinke C."/>
            <person name="Skarshewski A."/>
            <person name="Chaumeil P.A."/>
            <person name="Hugenholtz P."/>
        </authorList>
    </citation>
    <scope>NUCLEOTIDE SEQUENCE [LARGE SCALE GENOMIC DNA]</scope>
    <source>
        <strain evidence="6">UBA9152</strain>
    </source>
</reference>
<keyword evidence="4 5" id="KW-0732">Signal</keyword>
<dbReference type="Gene3D" id="3.40.50.1980">
    <property type="entry name" value="Nitrogenase molybdenum iron protein domain"/>
    <property type="match status" value="2"/>
</dbReference>
<dbReference type="EMBL" id="DMNG01000003">
    <property type="protein sequence ID" value="HAN23007.1"/>
    <property type="molecule type" value="Genomic_DNA"/>
</dbReference>
<name>A0A0F0LV57_9MICO</name>
<feature type="chain" id="PRO_5038208996" evidence="5">
    <location>
        <begin position="28"/>
        <end position="321"/>
    </location>
</feature>
<dbReference type="EMBL" id="JYIY01000068">
    <property type="protein sequence ID" value="KJL37182.1"/>
    <property type="molecule type" value="Genomic_DNA"/>
</dbReference>
<comment type="subcellular location">
    <subcellularLocation>
        <location evidence="1">Cell envelope</location>
    </subcellularLocation>
</comment>
<dbReference type="OrthoDB" id="5296019at2"/>
<keyword evidence="2" id="KW-0813">Transport</keyword>
<protein>
    <submittedName>
        <fullName evidence="7">Manganese ABC transporter substrate-binding lipoprotein</fullName>
    </submittedName>
    <submittedName>
        <fullName evidence="6">Metal ABC transporter substrate-binding protein</fullName>
    </submittedName>
</protein>
<gene>
    <name evidence="7" type="primary">psaA</name>
    <name evidence="6" type="ORF">DCP95_00340</name>
    <name evidence="7" type="ORF">RR49_01070</name>
</gene>
<dbReference type="PATRIC" id="fig|400772.4.peg.1094"/>
<dbReference type="Proteomes" id="UP000033451">
    <property type="component" value="Unassembled WGS sequence"/>
</dbReference>
<evidence type="ECO:0000256" key="1">
    <source>
        <dbReference type="ARBA" id="ARBA00004196"/>
    </source>
</evidence>
<keyword evidence="3" id="KW-0479">Metal-binding</keyword>
<feature type="signal peptide" evidence="5">
    <location>
        <begin position="1"/>
        <end position="27"/>
    </location>
</feature>
<evidence type="ECO:0000313" key="6">
    <source>
        <dbReference type="EMBL" id="HAN23007.1"/>
    </source>
</evidence>
<dbReference type="GO" id="GO:0046872">
    <property type="term" value="F:metal ion binding"/>
    <property type="evidence" value="ECO:0007669"/>
    <property type="project" value="UniProtKB-KW"/>
</dbReference>
<evidence type="ECO:0000313" key="7">
    <source>
        <dbReference type="EMBL" id="KJL37182.1"/>
    </source>
</evidence>
<keyword evidence="8" id="KW-1185">Reference proteome</keyword>
<evidence type="ECO:0000256" key="3">
    <source>
        <dbReference type="ARBA" id="ARBA00022723"/>
    </source>
</evidence>
<dbReference type="SUPFAM" id="SSF53807">
    <property type="entry name" value="Helical backbone' metal receptor"/>
    <property type="match status" value="1"/>
</dbReference>
<dbReference type="PANTHER" id="PTHR42953">
    <property type="entry name" value="HIGH-AFFINITY ZINC UPTAKE SYSTEM PROTEIN ZNUA-RELATED"/>
    <property type="match status" value="1"/>
</dbReference>
<evidence type="ECO:0000313" key="8">
    <source>
        <dbReference type="Proteomes" id="UP000033451"/>
    </source>
</evidence>
<dbReference type="AlphaFoldDB" id="A0A0F0LV57"/>
<evidence type="ECO:0000313" key="9">
    <source>
        <dbReference type="Proteomes" id="UP000257479"/>
    </source>
</evidence>
<dbReference type="InterPro" id="IPR050492">
    <property type="entry name" value="Bact_metal-bind_prot9"/>
</dbReference>
<keyword evidence="7" id="KW-0449">Lipoprotein</keyword>
<proteinExistence type="predicted"/>
<accession>A0A0F0LV57</accession>
<organism evidence="7 8">
    <name type="scientific">Microbacterium ginsengisoli</name>
    <dbReference type="NCBI Taxonomy" id="400772"/>
    <lineage>
        <taxon>Bacteria</taxon>
        <taxon>Bacillati</taxon>
        <taxon>Actinomycetota</taxon>
        <taxon>Actinomycetes</taxon>
        <taxon>Micrococcales</taxon>
        <taxon>Microbacteriaceae</taxon>
        <taxon>Microbacterium</taxon>
    </lineage>
</organism>
<evidence type="ECO:0000256" key="2">
    <source>
        <dbReference type="ARBA" id="ARBA00022448"/>
    </source>
</evidence>
<evidence type="ECO:0000256" key="4">
    <source>
        <dbReference type="ARBA" id="ARBA00022729"/>
    </source>
</evidence>
<dbReference type="GO" id="GO:0030313">
    <property type="term" value="C:cell envelope"/>
    <property type="evidence" value="ECO:0007669"/>
    <property type="project" value="UniProtKB-SubCell"/>
</dbReference>
<dbReference type="PANTHER" id="PTHR42953:SF1">
    <property type="entry name" value="METAL-BINDING PROTEIN HI_0362-RELATED"/>
    <property type="match status" value="1"/>
</dbReference>
<evidence type="ECO:0000256" key="5">
    <source>
        <dbReference type="SAM" id="SignalP"/>
    </source>
</evidence>
<dbReference type="InterPro" id="IPR006127">
    <property type="entry name" value="ZnuA-like"/>
</dbReference>
<dbReference type="Pfam" id="PF01297">
    <property type="entry name" value="ZnuA"/>
    <property type="match status" value="1"/>
</dbReference>
<dbReference type="Proteomes" id="UP000257479">
    <property type="component" value="Unassembled WGS sequence"/>
</dbReference>
<dbReference type="PROSITE" id="PS51257">
    <property type="entry name" value="PROKAR_LIPOPROTEIN"/>
    <property type="match status" value="1"/>
</dbReference>
<dbReference type="STRING" id="400772.RR49_01070"/>
<dbReference type="GO" id="GO:0030001">
    <property type="term" value="P:metal ion transport"/>
    <property type="evidence" value="ECO:0007669"/>
    <property type="project" value="InterPro"/>
</dbReference>